<feature type="domain" description="Probable zinc-binding" evidence="1">
    <location>
        <begin position="3"/>
        <end position="49"/>
    </location>
</feature>
<sequence>MYQDKTLVCKYCGKEFVWTAGEQEFFAGKGFKNEPKKCKECREAHKRSSASPRPSREMYDAICTECGRPCKVPFNPTGDRSVYCGECFSRMRAASVK</sequence>
<dbReference type="AlphaFoldDB" id="A0A0P8WMW2"/>
<name>A0A0P8WMW2_9CLOT</name>
<accession>A0A0P8WMW2</accession>
<dbReference type="Pfam" id="PF23477">
    <property type="entry name" value="zf_Tbcl_2"/>
    <property type="match status" value="1"/>
</dbReference>
<dbReference type="OrthoDB" id="5505402at2"/>
<dbReference type="Pfam" id="PF13451">
    <property type="entry name" value="zf_Tbcl"/>
    <property type="match status" value="1"/>
</dbReference>
<organism evidence="3 4">
    <name type="scientific">Oxobacter pfennigii</name>
    <dbReference type="NCBI Taxonomy" id="36849"/>
    <lineage>
        <taxon>Bacteria</taxon>
        <taxon>Bacillati</taxon>
        <taxon>Bacillota</taxon>
        <taxon>Clostridia</taxon>
        <taxon>Eubacteriales</taxon>
        <taxon>Clostridiaceae</taxon>
        <taxon>Oxobacter</taxon>
    </lineage>
</organism>
<dbReference type="InterPro" id="IPR025306">
    <property type="entry name" value="Zn-bnd_dom_prob"/>
</dbReference>
<feature type="domain" description="CxxC-x17-CxxC" evidence="2">
    <location>
        <begin position="56"/>
        <end position="92"/>
    </location>
</feature>
<dbReference type="Proteomes" id="UP000050326">
    <property type="component" value="Unassembled WGS sequence"/>
</dbReference>
<evidence type="ECO:0000259" key="2">
    <source>
        <dbReference type="Pfam" id="PF23477"/>
    </source>
</evidence>
<dbReference type="STRING" id="36849.OXPF_25620"/>
<dbReference type="RefSeq" id="WP_054875593.1">
    <property type="nucleotide sequence ID" value="NZ_LKET01000033.1"/>
</dbReference>
<evidence type="ECO:0000259" key="1">
    <source>
        <dbReference type="Pfam" id="PF13451"/>
    </source>
</evidence>
<gene>
    <name evidence="3" type="ORF">OXPF_25620</name>
</gene>
<dbReference type="EMBL" id="LKET01000033">
    <property type="protein sequence ID" value="KPU43857.1"/>
    <property type="molecule type" value="Genomic_DNA"/>
</dbReference>
<comment type="caution">
    <text evidence="3">The sequence shown here is derived from an EMBL/GenBank/DDBJ whole genome shotgun (WGS) entry which is preliminary data.</text>
</comment>
<dbReference type="NCBIfam" id="TIGR04272">
    <property type="entry name" value="cxxc_cxxc_Mbark"/>
    <property type="match status" value="1"/>
</dbReference>
<evidence type="ECO:0000313" key="4">
    <source>
        <dbReference type="Proteomes" id="UP000050326"/>
    </source>
</evidence>
<keyword evidence="4" id="KW-1185">Reference proteome</keyword>
<protein>
    <submittedName>
        <fullName evidence="3">Uncharacterized protein</fullName>
    </submittedName>
</protein>
<dbReference type="PATRIC" id="fig|36849.3.peg.2708"/>
<evidence type="ECO:0000313" key="3">
    <source>
        <dbReference type="EMBL" id="KPU43857.1"/>
    </source>
</evidence>
<proteinExistence type="predicted"/>
<dbReference type="InterPro" id="IPR026363">
    <property type="entry name" value="CxxC-x17-CxxC_dom"/>
</dbReference>
<reference evidence="3 4" key="1">
    <citation type="submission" date="2015-09" db="EMBL/GenBank/DDBJ databases">
        <title>Genome sequence of Oxobacter pfennigii DSM 3222.</title>
        <authorList>
            <person name="Poehlein A."/>
            <person name="Bengelsdorf F.R."/>
            <person name="Schiel-Bengelsdorf B."/>
            <person name="Duerre P."/>
            <person name="Daniel R."/>
        </authorList>
    </citation>
    <scope>NUCLEOTIDE SEQUENCE [LARGE SCALE GENOMIC DNA]</scope>
    <source>
        <strain evidence="3 4">DSM 3222</strain>
    </source>
</reference>